<keyword evidence="6" id="KW-0378">Hydrolase</keyword>
<evidence type="ECO:0000256" key="7">
    <source>
        <dbReference type="ARBA" id="ARBA00022842"/>
    </source>
</evidence>
<feature type="binding site" evidence="13">
    <location>
        <position position="109"/>
    </location>
    <ligand>
        <name>Mg(2+)</name>
        <dbReference type="ChEBI" id="CHEBI:18420"/>
        <label>1</label>
    </ligand>
</feature>
<dbReference type="GO" id="GO:0005829">
    <property type="term" value="C:cytosol"/>
    <property type="evidence" value="ECO:0007669"/>
    <property type="project" value="TreeGrafter"/>
</dbReference>
<evidence type="ECO:0000256" key="1">
    <source>
        <dbReference type="ARBA" id="ARBA00001946"/>
    </source>
</evidence>
<keyword evidence="17" id="KW-1185">Reference proteome</keyword>
<dbReference type="NCBIfam" id="TIGR00052">
    <property type="entry name" value="nudix-type nucleoside diphosphatase, YffH/AdpP family"/>
    <property type="match status" value="1"/>
</dbReference>
<feature type="domain" description="Nudix hydrolase" evidence="15">
    <location>
        <begin position="44"/>
        <end position="188"/>
    </location>
</feature>
<evidence type="ECO:0000256" key="3">
    <source>
        <dbReference type="ARBA" id="ARBA00012453"/>
    </source>
</evidence>
<keyword evidence="5 13" id="KW-0479">Metal-binding</keyword>
<proteinExistence type="inferred from homology"/>
<dbReference type="CDD" id="cd24155">
    <property type="entry name" value="NUDIX_ADPRase"/>
    <property type="match status" value="1"/>
</dbReference>
<evidence type="ECO:0000256" key="13">
    <source>
        <dbReference type="PIRSR" id="PIRSR604385-2"/>
    </source>
</evidence>
<evidence type="ECO:0000256" key="10">
    <source>
        <dbReference type="ARBA" id="ARBA00030308"/>
    </source>
</evidence>
<evidence type="ECO:0000256" key="4">
    <source>
        <dbReference type="ARBA" id="ARBA00013297"/>
    </source>
</evidence>
<comment type="cofactor">
    <cofactor evidence="1 13">
        <name>Mg(2+)</name>
        <dbReference type="ChEBI" id="CHEBI:18420"/>
    </cofactor>
</comment>
<feature type="binding site" evidence="13">
    <location>
        <position position="157"/>
    </location>
    <ligand>
        <name>Mg(2+)</name>
        <dbReference type="ChEBI" id="CHEBI:18420"/>
        <label>1</label>
    </ligand>
</feature>
<dbReference type="PROSITE" id="PS51462">
    <property type="entry name" value="NUDIX"/>
    <property type="match status" value="1"/>
</dbReference>
<name>A0A6F8PNA0_9GAMM</name>
<dbReference type="Gene3D" id="3.90.79.10">
    <property type="entry name" value="Nucleoside Triphosphate Pyrophosphohydrolase"/>
    <property type="match status" value="1"/>
</dbReference>
<dbReference type="RefSeq" id="WP_173291362.1">
    <property type="nucleotide sequence ID" value="NZ_AP021888.1"/>
</dbReference>
<dbReference type="GO" id="GO:0019144">
    <property type="term" value="F:ADP-sugar diphosphatase activity"/>
    <property type="evidence" value="ECO:0007669"/>
    <property type="project" value="TreeGrafter"/>
</dbReference>
<dbReference type="InterPro" id="IPR000086">
    <property type="entry name" value="NUDIX_hydrolase_dom"/>
</dbReference>
<dbReference type="PANTHER" id="PTHR11839">
    <property type="entry name" value="UDP/ADP-SUGAR PYROPHOSPHATASE"/>
    <property type="match status" value="1"/>
</dbReference>
<feature type="binding site" evidence="13">
    <location>
        <position position="105"/>
    </location>
    <ligand>
        <name>Mg(2+)</name>
        <dbReference type="ChEBI" id="CHEBI:18420"/>
        <label>1</label>
    </ligand>
</feature>
<dbReference type="GO" id="GO:0046872">
    <property type="term" value="F:metal ion binding"/>
    <property type="evidence" value="ECO:0007669"/>
    <property type="project" value="UniProtKB-KW"/>
</dbReference>
<dbReference type="AlphaFoldDB" id="A0A6F8PNA0"/>
<reference evidence="17" key="1">
    <citation type="submission" date="2019-11" db="EMBL/GenBank/DDBJ databases">
        <title>Isolation and characterization of two novel species in the genus Thiomicrorhabdus.</title>
        <authorList>
            <person name="Mochizuki J."/>
            <person name="Kojima H."/>
            <person name="Fukui M."/>
        </authorList>
    </citation>
    <scope>NUCLEOTIDE SEQUENCE [LARGE SCALE GENOMIC DNA]</scope>
    <source>
        <strain evidence="17">AkT22</strain>
    </source>
</reference>
<sequence>MNKVLEIISKKRGYDGFFKIDCIEFKHSLFQGGMTPIISRELFGRGQAVVVLLYDTATQQVVLVEQCRAGALMHAYENPNNAWLLEPVAGMIDHGEKPYDACVRECQEEASIQVLEFEPIYQFYPSPGGSDEVLHLFAAEIDAQLVPDYAGLAEDHEDIRLVKLSFSEAKQRLMAAEFNVASTLIGLQWLFFQKLAV</sequence>
<dbReference type="InterPro" id="IPR015797">
    <property type="entry name" value="NUDIX_hydrolase-like_dom_sf"/>
</dbReference>
<keyword evidence="7 13" id="KW-0460">Magnesium</keyword>
<evidence type="ECO:0000256" key="14">
    <source>
        <dbReference type="PIRSR" id="PIRSR604385-3"/>
    </source>
</evidence>
<evidence type="ECO:0000256" key="12">
    <source>
        <dbReference type="ARBA" id="ARBA00049546"/>
    </source>
</evidence>
<accession>A0A6F8PNA0</accession>
<feature type="short sequence motif" description="Nudix box" evidence="14">
    <location>
        <begin position="90"/>
        <end position="112"/>
    </location>
</feature>
<evidence type="ECO:0000259" key="15">
    <source>
        <dbReference type="PROSITE" id="PS51462"/>
    </source>
</evidence>
<evidence type="ECO:0000256" key="2">
    <source>
        <dbReference type="ARBA" id="ARBA00007482"/>
    </source>
</evidence>
<dbReference type="Pfam" id="PF00293">
    <property type="entry name" value="NUDIX"/>
    <property type="match status" value="1"/>
</dbReference>
<evidence type="ECO:0000313" key="17">
    <source>
        <dbReference type="Proteomes" id="UP000501466"/>
    </source>
</evidence>
<organism evidence="16 17">
    <name type="scientific">Thiosulfativibrio zosterae</name>
    <dbReference type="NCBI Taxonomy" id="2675053"/>
    <lineage>
        <taxon>Bacteria</taxon>
        <taxon>Pseudomonadati</taxon>
        <taxon>Pseudomonadota</taxon>
        <taxon>Gammaproteobacteria</taxon>
        <taxon>Thiotrichales</taxon>
        <taxon>Piscirickettsiaceae</taxon>
        <taxon>Thiosulfativibrio</taxon>
    </lineage>
</organism>
<dbReference type="PANTHER" id="PTHR11839:SF5">
    <property type="entry name" value="ADP-RIBOSE PYROPHOSPHATASE"/>
    <property type="match status" value="1"/>
</dbReference>
<evidence type="ECO:0000256" key="6">
    <source>
        <dbReference type="ARBA" id="ARBA00022801"/>
    </source>
</evidence>
<dbReference type="KEGG" id="tzo:THMIRHAT_13210"/>
<dbReference type="EMBL" id="AP021888">
    <property type="protein sequence ID" value="BBP43575.1"/>
    <property type="molecule type" value="Genomic_DNA"/>
</dbReference>
<comment type="catalytic activity">
    <reaction evidence="12">
        <text>ADP-D-ribose + H2O = D-ribose 5-phosphate + AMP + 2 H(+)</text>
        <dbReference type="Rhea" id="RHEA:10412"/>
        <dbReference type="ChEBI" id="CHEBI:15377"/>
        <dbReference type="ChEBI" id="CHEBI:15378"/>
        <dbReference type="ChEBI" id="CHEBI:57967"/>
        <dbReference type="ChEBI" id="CHEBI:78346"/>
        <dbReference type="ChEBI" id="CHEBI:456215"/>
        <dbReference type="EC" id="3.6.1.13"/>
    </reaction>
</comment>
<evidence type="ECO:0000256" key="8">
    <source>
        <dbReference type="ARBA" id="ARBA00025164"/>
    </source>
</evidence>
<comment type="function">
    <text evidence="8">Acts on ADP-mannose and ADP-glucose as well as ADP-ribose. Prevents glycogen biosynthesis. The reaction catalyzed by this enzyme is a limiting step of the gluconeogenic process.</text>
</comment>
<dbReference type="InterPro" id="IPR004385">
    <property type="entry name" value="NDP_pyrophosphatase"/>
</dbReference>
<evidence type="ECO:0000256" key="5">
    <source>
        <dbReference type="ARBA" id="ARBA00022723"/>
    </source>
</evidence>
<evidence type="ECO:0000256" key="9">
    <source>
        <dbReference type="ARBA" id="ARBA00030162"/>
    </source>
</evidence>
<gene>
    <name evidence="16" type="ORF">THMIRHAT_13210</name>
</gene>
<comment type="similarity">
    <text evidence="2">Belongs to the Nudix hydrolase family. NudF subfamily.</text>
</comment>
<dbReference type="GO" id="GO:0006753">
    <property type="term" value="P:nucleoside phosphate metabolic process"/>
    <property type="evidence" value="ECO:0007669"/>
    <property type="project" value="TreeGrafter"/>
</dbReference>
<dbReference type="GO" id="GO:0019693">
    <property type="term" value="P:ribose phosphate metabolic process"/>
    <property type="evidence" value="ECO:0007669"/>
    <property type="project" value="TreeGrafter"/>
</dbReference>
<dbReference type="GO" id="GO:0047631">
    <property type="term" value="F:ADP-ribose diphosphatase activity"/>
    <property type="evidence" value="ECO:0007669"/>
    <property type="project" value="UniProtKB-EC"/>
</dbReference>
<dbReference type="EC" id="3.6.1.13" evidence="3"/>
<dbReference type="Proteomes" id="UP000501466">
    <property type="component" value="Chromosome"/>
</dbReference>
<evidence type="ECO:0000256" key="11">
    <source>
        <dbReference type="ARBA" id="ARBA00033056"/>
    </source>
</evidence>
<evidence type="ECO:0000313" key="16">
    <source>
        <dbReference type="EMBL" id="BBP43575.1"/>
    </source>
</evidence>
<protein>
    <recommendedName>
        <fullName evidence="4">ADP-ribose pyrophosphatase</fullName>
        <ecNumber evidence="3">3.6.1.13</ecNumber>
    </recommendedName>
    <alternativeName>
        <fullName evidence="9">ADP-ribose diphosphatase</fullName>
    </alternativeName>
    <alternativeName>
        <fullName evidence="11">ADP-ribose phosphohydrolase</fullName>
    </alternativeName>
    <alternativeName>
        <fullName evidence="10">Adenosine diphosphoribose pyrophosphatase</fullName>
    </alternativeName>
</protein>
<dbReference type="SUPFAM" id="SSF55811">
    <property type="entry name" value="Nudix"/>
    <property type="match status" value="1"/>
</dbReference>
<feature type="binding site" evidence="13">
    <location>
        <position position="89"/>
    </location>
    <ligand>
        <name>Mg(2+)</name>
        <dbReference type="ChEBI" id="CHEBI:18420"/>
        <label>1</label>
    </ligand>
</feature>